<keyword evidence="9" id="KW-0406">Ion transport</keyword>
<evidence type="ECO:0000313" key="16">
    <source>
        <dbReference type="Proteomes" id="UP001142489"/>
    </source>
</evidence>
<organism evidence="15 16">
    <name type="scientific">Phrynocephalus forsythii</name>
    <dbReference type="NCBI Taxonomy" id="171643"/>
    <lineage>
        <taxon>Eukaryota</taxon>
        <taxon>Metazoa</taxon>
        <taxon>Chordata</taxon>
        <taxon>Craniata</taxon>
        <taxon>Vertebrata</taxon>
        <taxon>Euteleostomi</taxon>
        <taxon>Lepidosauria</taxon>
        <taxon>Squamata</taxon>
        <taxon>Bifurcata</taxon>
        <taxon>Unidentata</taxon>
        <taxon>Episquamata</taxon>
        <taxon>Toxicofera</taxon>
        <taxon>Iguania</taxon>
        <taxon>Acrodonta</taxon>
        <taxon>Agamidae</taxon>
        <taxon>Agaminae</taxon>
        <taxon>Phrynocephalus</taxon>
    </lineage>
</organism>
<reference evidence="15" key="1">
    <citation type="journal article" date="2023" name="DNA Res.">
        <title>Chromosome-level genome assembly of Phrynocephalus forsythii using third-generation DNA sequencing and Hi-C analysis.</title>
        <authorList>
            <person name="Qi Y."/>
            <person name="Zhao W."/>
            <person name="Zhao Y."/>
            <person name="Niu C."/>
            <person name="Cao S."/>
            <person name="Zhang Y."/>
        </authorList>
    </citation>
    <scope>NUCLEOTIDE SEQUENCE</scope>
    <source>
        <tissue evidence="15">Muscle</tissue>
    </source>
</reference>
<evidence type="ECO:0000256" key="14">
    <source>
        <dbReference type="SAM" id="Phobius"/>
    </source>
</evidence>
<feature type="compositionally biased region" description="Pro residues" evidence="13">
    <location>
        <begin position="113"/>
        <end position="127"/>
    </location>
</feature>
<dbReference type="PANTHER" id="PTHR13890:SF0">
    <property type="entry name" value="MAGNESIUM TRANSPORTER MRS2 HOMOLOG, MITOCHONDRIAL"/>
    <property type="match status" value="1"/>
</dbReference>
<evidence type="ECO:0000313" key="15">
    <source>
        <dbReference type="EMBL" id="KAJ7338575.1"/>
    </source>
</evidence>
<comment type="subunit">
    <text evidence="2">Homopentamer.</text>
</comment>
<dbReference type="GO" id="GO:0015095">
    <property type="term" value="F:magnesium ion transmembrane transporter activity"/>
    <property type="evidence" value="ECO:0007669"/>
    <property type="project" value="TreeGrafter"/>
</dbReference>
<evidence type="ECO:0000256" key="5">
    <source>
        <dbReference type="ARBA" id="ARBA00022692"/>
    </source>
</evidence>
<evidence type="ECO:0000256" key="9">
    <source>
        <dbReference type="ARBA" id="ARBA00023065"/>
    </source>
</evidence>
<evidence type="ECO:0000256" key="6">
    <source>
        <dbReference type="ARBA" id="ARBA00022842"/>
    </source>
</evidence>
<evidence type="ECO:0000256" key="2">
    <source>
        <dbReference type="ARBA" id="ARBA00011255"/>
    </source>
</evidence>
<keyword evidence="8 14" id="KW-1133">Transmembrane helix</keyword>
<dbReference type="PANTHER" id="PTHR13890">
    <property type="entry name" value="RNA SPLICING PROTEIN MRS2, MITOCHONDRIAL"/>
    <property type="match status" value="1"/>
</dbReference>
<feature type="transmembrane region" description="Helical" evidence="14">
    <location>
        <begin position="51"/>
        <end position="70"/>
    </location>
</feature>
<comment type="subcellular location">
    <subcellularLocation>
        <location evidence="1">Membrane</location>
        <topology evidence="1">Multi-pass membrane protein</topology>
    </subcellularLocation>
</comment>
<evidence type="ECO:0000256" key="3">
    <source>
        <dbReference type="ARBA" id="ARBA00013621"/>
    </source>
</evidence>
<feature type="transmembrane region" description="Helical" evidence="14">
    <location>
        <begin position="82"/>
        <end position="102"/>
    </location>
</feature>
<dbReference type="GO" id="GO:0005743">
    <property type="term" value="C:mitochondrial inner membrane"/>
    <property type="evidence" value="ECO:0007669"/>
    <property type="project" value="TreeGrafter"/>
</dbReference>
<dbReference type="AlphaFoldDB" id="A0A9Q0Y168"/>
<dbReference type="InterPro" id="IPR039204">
    <property type="entry name" value="MRS2-like"/>
</dbReference>
<dbReference type="OrthoDB" id="10251508at2759"/>
<keyword evidence="5 14" id="KW-0812">Transmembrane</keyword>
<evidence type="ECO:0000256" key="1">
    <source>
        <dbReference type="ARBA" id="ARBA00004141"/>
    </source>
</evidence>
<evidence type="ECO:0000256" key="11">
    <source>
        <dbReference type="ARBA" id="ARBA00030208"/>
    </source>
</evidence>
<proteinExistence type="predicted"/>
<keyword evidence="4" id="KW-0813">Transport</keyword>
<name>A0A9Q0Y168_9SAUR</name>
<protein>
    <recommendedName>
        <fullName evidence="3">Magnesium transporter MRS2 homolog, mitochondrial</fullName>
    </recommendedName>
    <alternativeName>
        <fullName evidence="11">MRS2-like protein</fullName>
    </alternativeName>
</protein>
<gene>
    <name evidence="15" type="ORF">JRQ81_012477</name>
</gene>
<comment type="function">
    <text evidence="12">Magnesium transporter that mediates the influx of magnesium into the mitochondrial matrix and regulates magnesium metabolism. Also permeable to calcium, sodium and potassium ions. Required for normal expression of the mitochondrial respiratory complex I subunits. May play a role in maintaining the inner mitochondrial membrane potential.</text>
</comment>
<comment type="caution">
    <text evidence="15">The sequence shown here is derived from an EMBL/GenBank/DDBJ whole genome shotgun (WGS) entry which is preliminary data.</text>
</comment>
<dbReference type="Gene3D" id="1.20.58.340">
    <property type="entry name" value="Magnesium transport protein CorA, transmembrane region"/>
    <property type="match status" value="1"/>
</dbReference>
<evidence type="ECO:0000256" key="8">
    <source>
        <dbReference type="ARBA" id="ARBA00022989"/>
    </source>
</evidence>
<keyword evidence="6" id="KW-0460">Magnesium</keyword>
<keyword evidence="10 14" id="KW-0472">Membrane</keyword>
<dbReference type="EMBL" id="JAPFRF010000003">
    <property type="protein sequence ID" value="KAJ7338575.1"/>
    <property type="molecule type" value="Genomic_DNA"/>
</dbReference>
<evidence type="ECO:0000256" key="4">
    <source>
        <dbReference type="ARBA" id="ARBA00022448"/>
    </source>
</evidence>
<sequence>MELLLENYYRQAEDLLNETRELRVLIDDSESIIFINLDSHRNVMMRLNLQLTMGTFSLSLFGLIGVAFGMNLESSLEEDRRAFWLVTGIMFLGSGLIWRRLLSFLGRHLQSQVPPPVPSLLKRPPPTNGKAEFKSDFKTEPLGSSGCTVTSQ</sequence>
<evidence type="ECO:0000256" key="7">
    <source>
        <dbReference type="ARBA" id="ARBA00022946"/>
    </source>
</evidence>
<feature type="region of interest" description="Disordered" evidence="13">
    <location>
        <begin position="113"/>
        <end position="152"/>
    </location>
</feature>
<evidence type="ECO:0000256" key="13">
    <source>
        <dbReference type="SAM" id="MobiDB-lite"/>
    </source>
</evidence>
<dbReference type="GO" id="GO:0045016">
    <property type="term" value="P:mitochondrial magnesium ion transmembrane transport"/>
    <property type="evidence" value="ECO:0007669"/>
    <property type="project" value="TreeGrafter"/>
</dbReference>
<dbReference type="Proteomes" id="UP001142489">
    <property type="component" value="Unassembled WGS sequence"/>
</dbReference>
<evidence type="ECO:0000256" key="10">
    <source>
        <dbReference type="ARBA" id="ARBA00023136"/>
    </source>
</evidence>
<keyword evidence="7" id="KW-0809">Transit peptide</keyword>
<accession>A0A9Q0Y168</accession>
<keyword evidence="16" id="KW-1185">Reference proteome</keyword>
<evidence type="ECO:0000256" key="12">
    <source>
        <dbReference type="ARBA" id="ARBA00093432"/>
    </source>
</evidence>